<feature type="compositionally biased region" description="Low complexity" evidence="1">
    <location>
        <begin position="37"/>
        <end position="55"/>
    </location>
</feature>
<organism evidence="3 4">
    <name type="scientific">Cryobacterium tepidiphilum</name>
    <dbReference type="NCBI Taxonomy" id="2486026"/>
    <lineage>
        <taxon>Bacteria</taxon>
        <taxon>Bacillati</taxon>
        <taxon>Actinomycetota</taxon>
        <taxon>Actinomycetes</taxon>
        <taxon>Micrococcales</taxon>
        <taxon>Microbacteriaceae</taxon>
        <taxon>Cryobacterium</taxon>
    </lineage>
</organism>
<dbReference type="CDD" id="cd14852">
    <property type="entry name" value="LD-carboxypeptidase"/>
    <property type="match status" value="1"/>
</dbReference>
<protein>
    <submittedName>
        <fullName evidence="3">D-alanyl-D-alanine carboxypeptidase family protein</fullName>
    </submittedName>
</protein>
<dbReference type="PANTHER" id="PTHR34385:SF1">
    <property type="entry name" value="PEPTIDOGLYCAN L-ALANYL-D-GLUTAMATE ENDOPEPTIDASE CWLK"/>
    <property type="match status" value="1"/>
</dbReference>
<reference evidence="3 4" key="1">
    <citation type="submission" date="2018-11" db="EMBL/GenBank/DDBJ databases">
        <title>Cryobacterium sp. nov., isolated from rhizosphere soil of lettuce.</title>
        <authorList>
            <person name="Wang Y."/>
        </authorList>
    </citation>
    <scope>NUCLEOTIDE SEQUENCE [LARGE SCALE GENOMIC DNA]</scope>
    <source>
        <strain evidence="3 4">NEAU-85</strain>
    </source>
</reference>
<proteinExistence type="predicted"/>
<dbReference type="OrthoDB" id="9792074at2"/>
<dbReference type="Proteomes" id="UP000279859">
    <property type="component" value="Unassembled WGS sequence"/>
</dbReference>
<keyword evidence="3" id="KW-0645">Protease</keyword>
<dbReference type="SUPFAM" id="SSF55166">
    <property type="entry name" value="Hedgehog/DD-peptidase"/>
    <property type="match status" value="1"/>
</dbReference>
<dbReference type="InterPro" id="IPR058193">
    <property type="entry name" value="VanY/YodJ_core_dom"/>
</dbReference>
<evidence type="ECO:0000256" key="1">
    <source>
        <dbReference type="SAM" id="MobiDB-lite"/>
    </source>
</evidence>
<keyword evidence="3" id="KW-0378">Hydrolase</keyword>
<dbReference type="InterPro" id="IPR052179">
    <property type="entry name" value="DD-CPase-like"/>
</dbReference>
<dbReference type="InterPro" id="IPR009045">
    <property type="entry name" value="Zn_M74/Hedgehog-like"/>
</dbReference>
<keyword evidence="3" id="KW-0121">Carboxypeptidase</keyword>
<dbReference type="InterPro" id="IPR003709">
    <property type="entry name" value="VanY-like_core_dom"/>
</dbReference>
<dbReference type="Pfam" id="PF02557">
    <property type="entry name" value="VanY"/>
    <property type="match status" value="1"/>
</dbReference>
<dbReference type="GO" id="GO:0006508">
    <property type="term" value="P:proteolysis"/>
    <property type="evidence" value="ECO:0007669"/>
    <property type="project" value="InterPro"/>
</dbReference>
<gene>
    <name evidence="3" type="ORF">EEJ31_13110</name>
</gene>
<dbReference type="GO" id="GO:0004180">
    <property type="term" value="F:carboxypeptidase activity"/>
    <property type="evidence" value="ECO:0007669"/>
    <property type="project" value="UniProtKB-KW"/>
</dbReference>
<accession>A0A3M8KWU1</accession>
<evidence type="ECO:0000259" key="2">
    <source>
        <dbReference type="Pfam" id="PF02557"/>
    </source>
</evidence>
<feature type="domain" description="D-alanyl-D-alanine carboxypeptidase-like core" evidence="2">
    <location>
        <begin position="116"/>
        <end position="244"/>
    </location>
</feature>
<comment type="caution">
    <text evidence="3">The sequence shown here is derived from an EMBL/GenBank/DDBJ whole genome shotgun (WGS) entry which is preliminary data.</text>
</comment>
<evidence type="ECO:0000313" key="3">
    <source>
        <dbReference type="EMBL" id="RNE56788.1"/>
    </source>
</evidence>
<name>A0A3M8KWU1_9MICO</name>
<dbReference type="PANTHER" id="PTHR34385">
    <property type="entry name" value="D-ALANYL-D-ALANINE CARBOXYPEPTIDASE"/>
    <property type="match status" value="1"/>
</dbReference>
<dbReference type="EMBL" id="RDSR01000027">
    <property type="protein sequence ID" value="RNE56788.1"/>
    <property type="molecule type" value="Genomic_DNA"/>
</dbReference>
<evidence type="ECO:0000313" key="4">
    <source>
        <dbReference type="Proteomes" id="UP000279859"/>
    </source>
</evidence>
<keyword evidence="4" id="KW-1185">Reference proteome</keyword>
<feature type="region of interest" description="Disordered" evidence="1">
    <location>
        <begin position="37"/>
        <end position="66"/>
    </location>
</feature>
<dbReference type="AlphaFoldDB" id="A0A3M8KWU1"/>
<dbReference type="Gene3D" id="3.30.1380.10">
    <property type="match status" value="1"/>
</dbReference>
<sequence>MRRRRVAAVGLLILAVLAVGAGVIWGKGSVQAHFAPSATPDAAARPTPAPSAETPRPTPSATPVPAAVDTFDKHAHSIDDPASIWVVVNKQRPLNPKDFVPPDLVTVPVPHVWEPQLRKVASDAIVAMFADYTKQTGLKMQSQSAYRSYDSQVEVYTEDVKTNGQEAADSSTARPGTSEHQTGLTMDISALPADCSLAACFGDTPQGKWLAANAWKYGFLLRYPADKVAVTGYEYEPWHFRYIGRDLAKRMHETGITTLEEFFGLPAAPDYP</sequence>